<reference evidence="4" key="2">
    <citation type="submission" date="2022-01" db="EMBL/GenBank/DDBJ databases">
        <authorList>
            <person name="Yamashiro T."/>
            <person name="Shiraishi A."/>
            <person name="Satake H."/>
            <person name="Nakayama K."/>
        </authorList>
    </citation>
    <scope>NUCLEOTIDE SEQUENCE</scope>
</reference>
<organism evidence="4 5">
    <name type="scientific">Tanacetum coccineum</name>
    <dbReference type="NCBI Taxonomy" id="301880"/>
    <lineage>
        <taxon>Eukaryota</taxon>
        <taxon>Viridiplantae</taxon>
        <taxon>Streptophyta</taxon>
        <taxon>Embryophyta</taxon>
        <taxon>Tracheophyta</taxon>
        <taxon>Spermatophyta</taxon>
        <taxon>Magnoliopsida</taxon>
        <taxon>eudicotyledons</taxon>
        <taxon>Gunneridae</taxon>
        <taxon>Pentapetalae</taxon>
        <taxon>asterids</taxon>
        <taxon>campanulids</taxon>
        <taxon>Asterales</taxon>
        <taxon>Asteraceae</taxon>
        <taxon>Asteroideae</taxon>
        <taxon>Anthemideae</taxon>
        <taxon>Anthemidinae</taxon>
        <taxon>Tanacetum</taxon>
    </lineage>
</organism>
<name>A0ABQ4Y063_9ASTR</name>
<protein>
    <submittedName>
        <fullName evidence="4">RNA-directed DNA polymerase</fullName>
    </submittedName>
</protein>
<dbReference type="Pfam" id="PF17921">
    <property type="entry name" value="Integrase_H2C2"/>
    <property type="match status" value="1"/>
</dbReference>
<keyword evidence="4" id="KW-0695">RNA-directed DNA polymerase</keyword>
<evidence type="ECO:0000259" key="2">
    <source>
        <dbReference type="Pfam" id="PF17919"/>
    </source>
</evidence>
<reference evidence="4" key="1">
    <citation type="journal article" date="2022" name="Int. J. Mol. Sci.">
        <title>Draft Genome of Tanacetum Coccineum: Genomic Comparison of Closely Related Tanacetum-Family Plants.</title>
        <authorList>
            <person name="Yamashiro T."/>
            <person name="Shiraishi A."/>
            <person name="Nakayama K."/>
            <person name="Satake H."/>
        </authorList>
    </citation>
    <scope>NUCLEOTIDE SEQUENCE</scope>
</reference>
<dbReference type="InterPro" id="IPR043128">
    <property type="entry name" value="Rev_trsase/Diguanyl_cyclase"/>
</dbReference>
<feature type="domain" description="Reverse transcriptase/retrotransposon-derived protein RNase H-like" evidence="2">
    <location>
        <begin position="199"/>
        <end position="291"/>
    </location>
</feature>
<evidence type="ECO:0000313" key="5">
    <source>
        <dbReference type="Proteomes" id="UP001151760"/>
    </source>
</evidence>
<dbReference type="PANTHER" id="PTHR35046">
    <property type="entry name" value="ZINC KNUCKLE (CCHC-TYPE) FAMILY PROTEIN"/>
    <property type="match status" value="1"/>
</dbReference>
<comment type="caution">
    <text evidence="4">The sequence shown here is derived from an EMBL/GenBank/DDBJ whole genome shotgun (WGS) entry which is preliminary data.</text>
</comment>
<evidence type="ECO:0000256" key="1">
    <source>
        <dbReference type="SAM" id="MobiDB-lite"/>
    </source>
</evidence>
<sequence>MIIDGGSCENVVSTYMVRNLGMKIEGHPEPYQLTWLKKGNTIKVSKRCLVQFSIGKNYKDEAYTEQRSGISSDWMRLGDDGRQLSKFEMDCTSGCSLEQHLSHLRQIFSVLRAQKLYANGKKCHFLVTEVTFLGYIVTGSGIKMDPTKVEAIISWPTPSTIHDIRSFHGLASFYRRFIRNFSSIIAPLTECMKGGRFTWTSEAAKAFDILKAKVTEAPVLALPNFDEVFQVECDASGVGIGGVLSQNQRPIAFFSEKLNDLRRKYSNYDKEFYAIVRSLDTWRHYLLSNEFFLFFDHEALKFINGQHKAQSLACLVADALSRRHSLITTMQIRVQGFDSFRRLYCDDLDFREICVNVIMSLFSSFPSWMVILFKEGHAGGLAGHFGRDKTLALLREQFYWPKMERDVNRFLKRCRMNPLCHLCMDTIHQIYSYGFGLVIEVGLFSEEGMDQINDNAYKIELPGHYNVSATFNVADLSPYKGDSDDEPDSGSSLFQEGEDDAGAVNERVNMTNMLGAYFAATNFCGRNGSQLGLVIWTPPKAGRAGRYDMKLRLVVNEMTTVEVEQREAFIELKMREVECREREIAATEYRAQQEDMKLYLQPYDHFTREQRLAWDEIRAKIKAKYNLQFWFTFMF</sequence>
<gene>
    <name evidence="4" type="ORF">Tco_0703911</name>
</gene>
<dbReference type="Gene3D" id="1.10.340.70">
    <property type="match status" value="1"/>
</dbReference>
<keyword evidence="5" id="KW-1185">Reference proteome</keyword>
<dbReference type="PANTHER" id="PTHR35046:SF23">
    <property type="entry name" value="NUCLEOTIDYLTRANSFERASE, RIBONUCLEASE H"/>
    <property type="match status" value="1"/>
</dbReference>
<dbReference type="InterPro" id="IPR041588">
    <property type="entry name" value="Integrase_H2C2"/>
</dbReference>
<dbReference type="Pfam" id="PF17919">
    <property type="entry name" value="RT_RNaseH_2"/>
    <property type="match status" value="1"/>
</dbReference>
<keyword evidence="4" id="KW-0808">Transferase</keyword>
<feature type="region of interest" description="Disordered" evidence="1">
    <location>
        <begin position="478"/>
        <end position="498"/>
    </location>
</feature>
<dbReference type="SUPFAM" id="SSF56672">
    <property type="entry name" value="DNA/RNA polymerases"/>
    <property type="match status" value="1"/>
</dbReference>
<dbReference type="InterPro" id="IPR043502">
    <property type="entry name" value="DNA/RNA_pol_sf"/>
</dbReference>
<evidence type="ECO:0000313" key="4">
    <source>
        <dbReference type="EMBL" id="GJS71070.1"/>
    </source>
</evidence>
<proteinExistence type="predicted"/>
<dbReference type="Proteomes" id="UP001151760">
    <property type="component" value="Unassembled WGS sequence"/>
</dbReference>
<dbReference type="CDD" id="cd09274">
    <property type="entry name" value="RNase_HI_RT_Ty3"/>
    <property type="match status" value="1"/>
</dbReference>
<keyword evidence="4" id="KW-0548">Nucleotidyltransferase</keyword>
<dbReference type="InterPro" id="IPR041577">
    <property type="entry name" value="RT_RNaseH_2"/>
</dbReference>
<accession>A0ABQ4Y063</accession>
<dbReference type="EMBL" id="BQNB010009979">
    <property type="protein sequence ID" value="GJS71070.1"/>
    <property type="molecule type" value="Genomic_DNA"/>
</dbReference>
<evidence type="ECO:0000259" key="3">
    <source>
        <dbReference type="Pfam" id="PF17921"/>
    </source>
</evidence>
<feature type="domain" description="Integrase zinc-binding" evidence="3">
    <location>
        <begin position="372"/>
        <end position="415"/>
    </location>
</feature>
<dbReference type="GO" id="GO:0003964">
    <property type="term" value="F:RNA-directed DNA polymerase activity"/>
    <property type="evidence" value="ECO:0007669"/>
    <property type="project" value="UniProtKB-KW"/>
</dbReference>
<dbReference type="Gene3D" id="3.30.70.270">
    <property type="match status" value="2"/>
</dbReference>